<dbReference type="RefSeq" id="WP_092938683.1">
    <property type="nucleotide sequence ID" value="NZ_FONX01000003.1"/>
</dbReference>
<dbReference type="Pfam" id="PF12399">
    <property type="entry name" value="BCA_ABC_TP_C"/>
    <property type="match status" value="1"/>
</dbReference>
<keyword evidence="2" id="KW-0472">Membrane</keyword>
<evidence type="ECO:0000256" key="1">
    <source>
        <dbReference type="ARBA" id="ARBA00022448"/>
    </source>
</evidence>
<dbReference type="InterPro" id="IPR003593">
    <property type="entry name" value="AAA+_ATPase"/>
</dbReference>
<dbReference type="STRING" id="1177982.SAMN04489711_103294"/>
<keyword evidence="4 6" id="KW-0067">ATP-binding</keyword>
<dbReference type="SMART" id="SM00382">
    <property type="entry name" value="AAA"/>
    <property type="match status" value="1"/>
</dbReference>
<keyword evidence="2" id="KW-1003">Cell membrane</keyword>
<dbReference type="PANTHER" id="PTHR45772:SF2">
    <property type="entry name" value="ABC TRANSPORTER ATP-BINDING PROTEIN"/>
    <property type="match status" value="1"/>
</dbReference>
<dbReference type="Gene3D" id="3.40.50.300">
    <property type="entry name" value="P-loop containing nucleotide triphosphate hydrolases"/>
    <property type="match status" value="1"/>
</dbReference>
<dbReference type="InterPro" id="IPR027417">
    <property type="entry name" value="P-loop_NTPase"/>
</dbReference>
<dbReference type="EMBL" id="FONX01000003">
    <property type="protein sequence ID" value="SFE61572.1"/>
    <property type="molecule type" value="Genomic_DNA"/>
</dbReference>
<evidence type="ECO:0000259" key="5">
    <source>
        <dbReference type="PROSITE" id="PS50893"/>
    </source>
</evidence>
<dbReference type="Pfam" id="PF00005">
    <property type="entry name" value="ABC_tran"/>
    <property type="match status" value="1"/>
</dbReference>
<keyword evidence="7" id="KW-1185">Reference proteome</keyword>
<dbReference type="InterPro" id="IPR051120">
    <property type="entry name" value="ABC_AA/LPS_Transport"/>
</dbReference>
<keyword evidence="3" id="KW-0547">Nucleotide-binding</keyword>
<dbReference type="InterPro" id="IPR032823">
    <property type="entry name" value="BCA_ABC_TP_C"/>
</dbReference>
<evidence type="ECO:0000313" key="6">
    <source>
        <dbReference type="EMBL" id="SFE61572.1"/>
    </source>
</evidence>
<dbReference type="PROSITE" id="PS50893">
    <property type="entry name" value="ABC_TRANSPORTER_2"/>
    <property type="match status" value="1"/>
</dbReference>
<dbReference type="SUPFAM" id="SSF52540">
    <property type="entry name" value="P-loop containing nucleoside triphosphate hydrolases"/>
    <property type="match status" value="1"/>
</dbReference>
<dbReference type="CDD" id="cd03219">
    <property type="entry name" value="ABC_Mj1267_LivG_branched"/>
    <property type="match status" value="1"/>
</dbReference>
<reference evidence="7" key="1">
    <citation type="submission" date="2016-10" db="EMBL/GenBank/DDBJ databases">
        <authorList>
            <person name="Varghese N."/>
            <person name="Submissions S."/>
        </authorList>
    </citation>
    <scope>NUCLEOTIDE SEQUENCE [LARGE SCALE GENOMIC DNA]</scope>
    <source>
        <strain evidence="7">DSM 27981</strain>
    </source>
</reference>
<dbReference type="GO" id="GO:0005886">
    <property type="term" value="C:plasma membrane"/>
    <property type="evidence" value="ECO:0007669"/>
    <property type="project" value="TreeGrafter"/>
</dbReference>
<dbReference type="PANTHER" id="PTHR45772">
    <property type="entry name" value="CONSERVED COMPONENT OF ABC TRANSPORTER FOR NATURAL AMINO ACIDS-RELATED"/>
    <property type="match status" value="1"/>
</dbReference>
<name>A0A1I2C064_9BURK</name>
<gene>
    <name evidence="6" type="ORF">SAMN04489711_103294</name>
</gene>
<dbReference type="AlphaFoldDB" id="A0A1I2C064"/>
<evidence type="ECO:0000256" key="2">
    <source>
        <dbReference type="ARBA" id="ARBA00022475"/>
    </source>
</evidence>
<dbReference type="Proteomes" id="UP000199119">
    <property type="component" value="Unassembled WGS sequence"/>
</dbReference>
<keyword evidence="1" id="KW-0813">Transport</keyword>
<dbReference type="InterPro" id="IPR003439">
    <property type="entry name" value="ABC_transporter-like_ATP-bd"/>
</dbReference>
<dbReference type="OrthoDB" id="9781337at2"/>
<feature type="domain" description="ABC transporter" evidence="5">
    <location>
        <begin position="7"/>
        <end position="248"/>
    </location>
</feature>
<accession>A0A1I2C064</accession>
<dbReference type="GO" id="GO:0005524">
    <property type="term" value="F:ATP binding"/>
    <property type="evidence" value="ECO:0007669"/>
    <property type="project" value="UniProtKB-KW"/>
</dbReference>
<organism evidence="6 7">
    <name type="scientific">Paracidovorax wautersii</name>
    <dbReference type="NCBI Taxonomy" id="1177982"/>
    <lineage>
        <taxon>Bacteria</taxon>
        <taxon>Pseudomonadati</taxon>
        <taxon>Pseudomonadota</taxon>
        <taxon>Betaproteobacteria</taxon>
        <taxon>Burkholderiales</taxon>
        <taxon>Comamonadaceae</taxon>
        <taxon>Paracidovorax</taxon>
    </lineage>
</organism>
<dbReference type="GO" id="GO:0016887">
    <property type="term" value="F:ATP hydrolysis activity"/>
    <property type="evidence" value="ECO:0007669"/>
    <property type="project" value="InterPro"/>
</dbReference>
<evidence type="ECO:0000313" key="7">
    <source>
        <dbReference type="Proteomes" id="UP000199119"/>
    </source>
</evidence>
<evidence type="ECO:0000256" key="4">
    <source>
        <dbReference type="ARBA" id="ARBA00022840"/>
    </source>
</evidence>
<sequence>MSAAPLLHIDGLVKRFGGLMATDHAELRVQPGELHALIGPNGAGKTTLIHQISGALAPDAGRIVFGGDDITGLPMPQRVLRGLARSYQITSIFKRLSVLDNVALAVQARQGSSMRFWQAARSERARYDEAAAVVERVGLGVQKDALAGALAHGEQRQLEVGLALATAPRLLLLDEPMAGMGPDESERMVALLQSLRGSTTLLLVEHDMDAVFRLADRISVLVFGRVIACGTPAEIRNHPDVRRAYLGDELPVEDEA</sequence>
<evidence type="ECO:0000256" key="3">
    <source>
        <dbReference type="ARBA" id="ARBA00022741"/>
    </source>
</evidence>
<protein>
    <submittedName>
        <fullName evidence="6">Amino acid/amide ABC transporter ATP-binding protein 1, HAAT family</fullName>
    </submittedName>
</protein>
<proteinExistence type="predicted"/>